<name>A0A8E2VKG4_9RHOB</name>
<evidence type="ECO:0000313" key="3">
    <source>
        <dbReference type="Proteomes" id="UP000244037"/>
    </source>
</evidence>
<keyword evidence="3" id="KW-1185">Reference proteome</keyword>
<sequence>MLVHLSENSGISPPPSCSPAAQARTASVSVTPGAIALQRIFVFDSRIAMFFVIVSIAPLVDVWATPQIGRPPAPAEAMPGPG</sequence>
<proteinExistence type="predicted"/>
<reference evidence="2 3" key="1">
    <citation type="submission" date="2018-04" db="EMBL/GenBank/DDBJ databases">
        <title>Genomic Encyclopedia of Archaeal and Bacterial Type Strains, Phase II (KMG-II): from individual species to whole genera.</title>
        <authorList>
            <person name="Goeker M."/>
        </authorList>
    </citation>
    <scope>NUCLEOTIDE SEQUENCE [LARGE SCALE GENOMIC DNA]</scope>
    <source>
        <strain evidence="2 3">DSM 19783</strain>
    </source>
</reference>
<protein>
    <submittedName>
        <fullName evidence="2">Uncharacterized protein</fullName>
    </submittedName>
</protein>
<evidence type="ECO:0000313" key="2">
    <source>
        <dbReference type="EMBL" id="PTW50459.1"/>
    </source>
</evidence>
<evidence type="ECO:0000256" key="1">
    <source>
        <dbReference type="SAM" id="MobiDB-lite"/>
    </source>
</evidence>
<accession>A0A8E2VKG4</accession>
<dbReference type="Proteomes" id="UP000244037">
    <property type="component" value="Unassembled WGS sequence"/>
</dbReference>
<feature type="region of interest" description="Disordered" evidence="1">
    <location>
        <begin position="1"/>
        <end position="23"/>
    </location>
</feature>
<comment type="caution">
    <text evidence="2">The sequence shown here is derived from an EMBL/GenBank/DDBJ whole genome shotgun (WGS) entry which is preliminary data.</text>
</comment>
<dbReference type="AlphaFoldDB" id="A0A8E2VKG4"/>
<gene>
    <name evidence="2" type="ORF">C8N38_10493</name>
</gene>
<organism evidence="2 3">
    <name type="scientific">Rhodovulum kholense</name>
    <dbReference type="NCBI Taxonomy" id="453584"/>
    <lineage>
        <taxon>Bacteria</taxon>
        <taxon>Pseudomonadati</taxon>
        <taxon>Pseudomonadota</taxon>
        <taxon>Alphaproteobacteria</taxon>
        <taxon>Rhodobacterales</taxon>
        <taxon>Paracoccaceae</taxon>
        <taxon>Rhodovulum</taxon>
    </lineage>
</organism>
<dbReference type="EMBL" id="QAYC01000004">
    <property type="protein sequence ID" value="PTW50459.1"/>
    <property type="molecule type" value="Genomic_DNA"/>
</dbReference>